<sequence length="38" mass="4571">MHFSALLAKMRKINNPRFKKNLAVVYFIRRFLCQISQS</sequence>
<gene>
    <name evidence="1" type="ORF">TPE_0807</name>
</gene>
<dbReference type="KEGG" id="tped:TPE_0807"/>
<dbReference type="HOGENOM" id="CLU_3334269_0_0_12"/>
<dbReference type="AlphaFoldDB" id="S5ZYV2"/>
<protein>
    <submittedName>
        <fullName evidence="1">Uncharacterized protein</fullName>
    </submittedName>
</protein>
<dbReference type="Proteomes" id="UP000015620">
    <property type="component" value="Chromosome"/>
</dbReference>
<dbReference type="EMBL" id="CP004120">
    <property type="protein sequence ID" value="AGT43303.1"/>
    <property type="molecule type" value="Genomic_DNA"/>
</dbReference>
<keyword evidence="2" id="KW-1185">Reference proteome</keyword>
<name>S5ZYV2_9SPIR</name>
<evidence type="ECO:0000313" key="1">
    <source>
        <dbReference type="EMBL" id="AGT43303.1"/>
    </source>
</evidence>
<dbReference type="PATRIC" id="fig|1291379.3.peg.803"/>
<reference evidence="1 2" key="1">
    <citation type="journal article" date="2013" name="PLoS ONE">
        <title>Genome-Wide Relatedness of Treponema pedis, from Gingiva and Necrotic Skin Lesions of Pigs, with the Human Oral Pathogen Treponema denticola.</title>
        <authorList>
            <person name="Svartstrom O."/>
            <person name="Mushtaq M."/>
            <person name="Pringle M."/>
            <person name="Segerman B."/>
        </authorList>
    </citation>
    <scope>NUCLEOTIDE SEQUENCE [LARGE SCALE GENOMIC DNA]</scope>
    <source>
        <strain evidence="1">T A4</strain>
    </source>
</reference>
<accession>S5ZYV2</accession>
<dbReference type="STRING" id="1291379.TPE_0807"/>
<organism evidence="1 2">
    <name type="scientific">Treponema pedis str. T A4</name>
    <dbReference type="NCBI Taxonomy" id="1291379"/>
    <lineage>
        <taxon>Bacteria</taxon>
        <taxon>Pseudomonadati</taxon>
        <taxon>Spirochaetota</taxon>
        <taxon>Spirochaetia</taxon>
        <taxon>Spirochaetales</taxon>
        <taxon>Treponemataceae</taxon>
        <taxon>Treponema</taxon>
    </lineage>
</organism>
<proteinExistence type="predicted"/>
<evidence type="ECO:0000313" key="2">
    <source>
        <dbReference type="Proteomes" id="UP000015620"/>
    </source>
</evidence>